<evidence type="ECO:0000313" key="2">
    <source>
        <dbReference type="EMBL" id="KAI3900686.1"/>
    </source>
</evidence>
<keyword evidence="1" id="KW-0732">Signal</keyword>
<evidence type="ECO:0000256" key="1">
    <source>
        <dbReference type="SAM" id="SignalP"/>
    </source>
</evidence>
<proteinExistence type="predicted"/>
<feature type="chain" id="PRO_5042040612" evidence="1">
    <location>
        <begin position="29"/>
        <end position="106"/>
    </location>
</feature>
<feature type="signal peptide" evidence="1">
    <location>
        <begin position="1"/>
        <end position="28"/>
    </location>
</feature>
<dbReference type="EMBL" id="JAJJMB010011677">
    <property type="protein sequence ID" value="KAI3900686.1"/>
    <property type="molecule type" value="Genomic_DNA"/>
</dbReference>
<comment type="caution">
    <text evidence="2">The sequence shown here is derived from an EMBL/GenBank/DDBJ whole genome shotgun (WGS) entry which is preliminary data.</text>
</comment>
<evidence type="ECO:0000313" key="3">
    <source>
        <dbReference type="Proteomes" id="UP001202328"/>
    </source>
</evidence>
<dbReference type="AlphaFoldDB" id="A0AAD4SFS5"/>
<name>A0AAD4SFS5_9MAGN</name>
<protein>
    <submittedName>
        <fullName evidence="2">Uncharacterized protein</fullName>
    </submittedName>
</protein>
<reference evidence="2" key="1">
    <citation type="submission" date="2022-04" db="EMBL/GenBank/DDBJ databases">
        <title>A functionally conserved STORR gene fusion in Papaver species that diverged 16.8 million years ago.</title>
        <authorList>
            <person name="Catania T."/>
        </authorList>
    </citation>
    <scope>NUCLEOTIDE SEQUENCE</scope>
    <source>
        <strain evidence="2">S-188037</strain>
    </source>
</reference>
<dbReference type="Proteomes" id="UP001202328">
    <property type="component" value="Unassembled WGS sequence"/>
</dbReference>
<sequence length="106" mass="11897">MMFSSKSSQVWFLLFAVVALSLCSETESQRFFYCRKGETLVRSPSVRGNNCTETNQWCKHQCEKVGKIAVYTECQKAILIHCVACCGSPPKPCPSPPRTSIIKEVM</sequence>
<accession>A0AAD4SFS5</accession>
<keyword evidence="3" id="KW-1185">Reference proteome</keyword>
<gene>
    <name evidence="2" type="ORF">MKW98_009296</name>
</gene>
<organism evidence="2 3">
    <name type="scientific">Papaver atlanticum</name>
    <dbReference type="NCBI Taxonomy" id="357466"/>
    <lineage>
        <taxon>Eukaryota</taxon>
        <taxon>Viridiplantae</taxon>
        <taxon>Streptophyta</taxon>
        <taxon>Embryophyta</taxon>
        <taxon>Tracheophyta</taxon>
        <taxon>Spermatophyta</taxon>
        <taxon>Magnoliopsida</taxon>
        <taxon>Ranunculales</taxon>
        <taxon>Papaveraceae</taxon>
        <taxon>Papaveroideae</taxon>
        <taxon>Papaver</taxon>
    </lineage>
</organism>